<dbReference type="Proteomes" id="UP001596512">
    <property type="component" value="Unassembled WGS sequence"/>
</dbReference>
<keyword evidence="3" id="KW-1185">Reference proteome</keyword>
<feature type="region of interest" description="Disordered" evidence="1">
    <location>
        <begin position="17"/>
        <end position="42"/>
    </location>
</feature>
<dbReference type="InterPro" id="IPR029058">
    <property type="entry name" value="AB_hydrolase_fold"/>
</dbReference>
<dbReference type="EMBL" id="JBHTEY010000004">
    <property type="protein sequence ID" value="MFC7616892.1"/>
    <property type="molecule type" value="Genomic_DNA"/>
</dbReference>
<dbReference type="SUPFAM" id="SSF53474">
    <property type="entry name" value="alpha/beta-Hydrolases"/>
    <property type="match status" value="1"/>
</dbReference>
<reference evidence="3" key="1">
    <citation type="journal article" date="2019" name="Int. J. Syst. Evol. Microbiol.">
        <title>The Global Catalogue of Microorganisms (GCM) 10K type strain sequencing project: providing services to taxonomists for standard genome sequencing and annotation.</title>
        <authorList>
            <consortium name="The Broad Institute Genomics Platform"/>
            <consortium name="The Broad Institute Genome Sequencing Center for Infectious Disease"/>
            <person name="Wu L."/>
            <person name="Ma J."/>
        </authorList>
    </citation>
    <scope>NUCLEOTIDE SEQUENCE [LARGE SCALE GENOMIC DNA]</scope>
    <source>
        <strain evidence="3">JCM 17695</strain>
    </source>
</reference>
<evidence type="ECO:0000313" key="2">
    <source>
        <dbReference type="EMBL" id="MFC7616892.1"/>
    </source>
</evidence>
<sequence length="262" mass="28019">MGAGLLTGCQGQAPGIDPKTDLVLTKPPTSTAQPITTDRKLSTRGRAQEVDVVFIRPAGIPAGPIPVCVALHHKLGGARSFIDLGVPDVLTELARYTSAPFAIAAVDGGNWVDTRLDHPLRMLTEDLPEWLAYHDLASTPFAAIGLGEGGAGALNHARTTPGIRAVAAISPNLYEDWPSAETSKDYSDEAQWKASEPLRHTSEFSGRKIGVWCGTEDVDFLGTAKDFAQKVRATGKWTPGAHDAAYWKKVLPEALKFVGEQL</sequence>
<dbReference type="Gene3D" id="3.40.50.1820">
    <property type="entry name" value="alpha/beta hydrolase"/>
    <property type="match status" value="1"/>
</dbReference>
<proteinExistence type="predicted"/>
<comment type="caution">
    <text evidence="2">The sequence shown here is derived from an EMBL/GenBank/DDBJ whole genome shotgun (WGS) entry which is preliminary data.</text>
</comment>
<accession>A0ABW2TVC4</accession>
<organism evidence="2 3">
    <name type="scientific">Actinokineospora soli</name>
    <dbReference type="NCBI Taxonomy" id="1048753"/>
    <lineage>
        <taxon>Bacteria</taxon>
        <taxon>Bacillati</taxon>
        <taxon>Actinomycetota</taxon>
        <taxon>Actinomycetes</taxon>
        <taxon>Pseudonocardiales</taxon>
        <taxon>Pseudonocardiaceae</taxon>
        <taxon>Actinokineospora</taxon>
    </lineage>
</organism>
<protein>
    <submittedName>
        <fullName evidence="2">Esterase</fullName>
    </submittedName>
</protein>
<gene>
    <name evidence="2" type="ORF">ACFQV2_29015</name>
</gene>
<name>A0ABW2TVC4_9PSEU</name>
<evidence type="ECO:0000313" key="3">
    <source>
        <dbReference type="Proteomes" id="UP001596512"/>
    </source>
</evidence>
<evidence type="ECO:0000256" key="1">
    <source>
        <dbReference type="SAM" id="MobiDB-lite"/>
    </source>
</evidence>
<feature type="compositionally biased region" description="Polar residues" evidence="1">
    <location>
        <begin position="27"/>
        <end position="36"/>
    </location>
</feature>